<name>A0A1F4XKL1_9BACT</name>
<dbReference type="Gene3D" id="3.90.190.20">
    <property type="entry name" value="Mur ligase, C-terminal domain"/>
    <property type="match status" value="1"/>
</dbReference>
<dbReference type="InterPro" id="IPR013221">
    <property type="entry name" value="Mur_ligase_cen"/>
</dbReference>
<comment type="caution">
    <text evidence="6">The sequence shown here is derived from an EMBL/GenBank/DDBJ whole genome shotgun (WGS) entry which is preliminary data.</text>
</comment>
<dbReference type="SUPFAM" id="SSF53244">
    <property type="entry name" value="MurD-like peptide ligases, peptide-binding domain"/>
    <property type="match status" value="1"/>
</dbReference>
<dbReference type="InterPro" id="IPR036615">
    <property type="entry name" value="Mur_ligase_C_dom_sf"/>
</dbReference>
<dbReference type="Proteomes" id="UP000177521">
    <property type="component" value="Unassembled WGS sequence"/>
</dbReference>
<feature type="domain" description="Mur ligase C-terminal" evidence="4">
    <location>
        <begin position="264"/>
        <end position="383"/>
    </location>
</feature>
<evidence type="ECO:0000256" key="1">
    <source>
        <dbReference type="ARBA" id="ARBA00022598"/>
    </source>
</evidence>
<gene>
    <name evidence="6" type="ORF">A2788_00070</name>
</gene>
<dbReference type="Pfam" id="PF02875">
    <property type="entry name" value="Mur_ligase_C"/>
    <property type="match status" value="1"/>
</dbReference>
<dbReference type="InterPro" id="IPR036565">
    <property type="entry name" value="Mur-like_cat_sf"/>
</dbReference>
<dbReference type="AlphaFoldDB" id="A0A1F4XKL1"/>
<dbReference type="InterPro" id="IPR004101">
    <property type="entry name" value="Mur_ligase_C"/>
</dbReference>
<accession>A0A1F4XKL1</accession>
<keyword evidence="3" id="KW-0067">ATP-binding</keyword>
<evidence type="ECO:0000256" key="3">
    <source>
        <dbReference type="ARBA" id="ARBA00022840"/>
    </source>
</evidence>
<organism evidence="6 7">
    <name type="scientific">Candidatus Abawacabacteria bacterium RIFCSPHIGHO2_01_FULL_46_8</name>
    <dbReference type="NCBI Taxonomy" id="1817815"/>
    <lineage>
        <taxon>Bacteria</taxon>
        <taxon>Candidatus Abawacaibacteriota</taxon>
    </lineage>
</organism>
<evidence type="ECO:0008006" key="8">
    <source>
        <dbReference type="Google" id="ProtNLM"/>
    </source>
</evidence>
<feature type="domain" description="Mur ligase central" evidence="5">
    <location>
        <begin position="28"/>
        <end position="235"/>
    </location>
</feature>
<dbReference type="GO" id="GO:0005524">
    <property type="term" value="F:ATP binding"/>
    <property type="evidence" value="ECO:0007669"/>
    <property type="project" value="UniProtKB-KW"/>
</dbReference>
<evidence type="ECO:0000259" key="5">
    <source>
        <dbReference type="Pfam" id="PF08245"/>
    </source>
</evidence>
<dbReference type="SUPFAM" id="SSF53623">
    <property type="entry name" value="MurD-like peptide ligases, catalytic domain"/>
    <property type="match status" value="1"/>
</dbReference>
<evidence type="ECO:0000313" key="6">
    <source>
        <dbReference type="EMBL" id="OGC82252.1"/>
    </source>
</evidence>
<sequence>MFKRLVTSLLKRAAQKRLQHSKLLVVGVSGSAGKTSTKAAIALALSAYFPTLSSPKNYNNEFGVPLTILTEKTPAQALGWLSVLGRAWWKRKLPLPYQALVLEMGIDQPGDMEYLLRIVKPDLAVLTNIGTVHLQAFSNQEALAAEKLKLLRGLGQEGVAIINQDDPALAAASASLSSKVISFGKSKKADLRFRVSGQPGNLAFTISGASKEPLTLQTNLLSQHQGYILSASMAVVQALGLDPTPAAQALTKLQAPPGRETLLPGIKNSLIIDSTYNSSPAAAKAMLATLQQVSQAQNRRPVAILGDMLELGSDEAIAHQTIIQELANYPLAILVGQAFKAALDRLYPEQQPNNLHWFSKSEALVPCLQAKLQDHDCILFKASQGIRLEKALQHFLAEPMQATQVLVRQEASWQRH</sequence>
<keyword evidence="1" id="KW-0436">Ligase</keyword>
<dbReference type="EMBL" id="MEWS01000020">
    <property type="protein sequence ID" value="OGC82252.1"/>
    <property type="molecule type" value="Genomic_DNA"/>
</dbReference>
<reference evidence="6 7" key="1">
    <citation type="journal article" date="2016" name="Nat. Commun.">
        <title>Thousands of microbial genomes shed light on interconnected biogeochemical processes in an aquifer system.</title>
        <authorList>
            <person name="Anantharaman K."/>
            <person name="Brown C.T."/>
            <person name="Hug L.A."/>
            <person name="Sharon I."/>
            <person name="Castelle C.J."/>
            <person name="Probst A.J."/>
            <person name="Thomas B.C."/>
            <person name="Singh A."/>
            <person name="Wilkins M.J."/>
            <person name="Karaoz U."/>
            <person name="Brodie E.L."/>
            <person name="Williams K.H."/>
            <person name="Hubbard S.S."/>
            <person name="Banfield J.F."/>
        </authorList>
    </citation>
    <scope>NUCLEOTIDE SEQUENCE [LARGE SCALE GENOMIC DNA]</scope>
</reference>
<evidence type="ECO:0000313" key="7">
    <source>
        <dbReference type="Proteomes" id="UP000177521"/>
    </source>
</evidence>
<keyword evidence="2" id="KW-0547">Nucleotide-binding</keyword>
<proteinExistence type="predicted"/>
<evidence type="ECO:0000259" key="4">
    <source>
        <dbReference type="Pfam" id="PF02875"/>
    </source>
</evidence>
<dbReference type="GO" id="GO:0016881">
    <property type="term" value="F:acid-amino acid ligase activity"/>
    <property type="evidence" value="ECO:0007669"/>
    <property type="project" value="InterPro"/>
</dbReference>
<dbReference type="Gene3D" id="3.40.1190.10">
    <property type="entry name" value="Mur-like, catalytic domain"/>
    <property type="match status" value="1"/>
</dbReference>
<protein>
    <recommendedName>
        <fullName evidence="8">UDP-N-acetylmuramoyl-tripeptide--D-alanyl-D-alanine ligase</fullName>
    </recommendedName>
</protein>
<dbReference type="PANTHER" id="PTHR43024:SF1">
    <property type="entry name" value="UDP-N-ACETYLMURAMOYL-TRIPEPTIDE--D-ALANYL-D-ALANINE LIGASE"/>
    <property type="match status" value="1"/>
</dbReference>
<dbReference type="PANTHER" id="PTHR43024">
    <property type="entry name" value="UDP-N-ACETYLMURAMOYL-TRIPEPTIDE--D-ALANYL-D-ALANINE LIGASE"/>
    <property type="match status" value="1"/>
</dbReference>
<evidence type="ECO:0000256" key="2">
    <source>
        <dbReference type="ARBA" id="ARBA00022741"/>
    </source>
</evidence>
<dbReference type="InterPro" id="IPR051046">
    <property type="entry name" value="MurCDEF_CellWall_CoF430Synth"/>
</dbReference>
<dbReference type="Pfam" id="PF08245">
    <property type="entry name" value="Mur_ligase_M"/>
    <property type="match status" value="1"/>
</dbReference>